<dbReference type="PROSITE" id="PS01124">
    <property type="entry name" value="HTH_ARAC_FAMILY_2"/>
    <property type="match status" value="1"/>
</dbReference>
<feature type="domain" description="HTH araC/xylS-type" evidence="4">
    <location>
        <begin position="181"/>
        <end position="279"/>
    </location>
</feature>
<dbReference type="InterPro" id="IPR037923">
    <property type="entry name" value="HTH-like"/>
</dbReference>
<evidence type="ECO:0000256" key="1">
    <source>
        <dbReference type="ARBA" id="ARBA00023015"/>
    </source>
</evidence>
<accession>A0A3E1YH43</accession>
<dbReference type="Proteomes" id="UP000260644">
    <property type="component" value="Unassembled WGS sequence"/>
</dbReference>
<dbReference type="Pfam" id="PF12833">
    <property type="entry name" value="HTH_18"/>
    <property type="match status" value="1"/>
</dbReference>
<keyword evidence="6" id="KW-1185">Reference proteome</keyword>
<dbReference type="RefSeq" id="WP_116973936.1">
    <property type="nucleotide sequence ID" value="NZ_QPMM01000001.1"/>
</dbReference>
<dbReference type="EMBL" id="QPMM01000001">
    <property type="protein sequence ID" value="RFS26745.1"/>
    <property type="molecule type" value="Genomic_DNA"/>
</dbReference>
<keyword evidence="3" id="KW-0804">Transcription</keyword>
<evidence type="ECO:0000313" key="5">
    <source>
        <dbReference type="EMBL" id="RFS26745.1"/>
    </source>
</evidence>
<gene>
    <name evidence="5" type="ORF">DVR12_02875</name>
</gene>
<dbReference type="InterPro" id="IPR014710">
    <property type="entry name" value="RmlC-like_jellyroll"/>
</dbReference>
<reference evidence="5 6" key="1">
    <citation type="submission" date="2018-07" db="EMBL/GenBank/DDBJ databases">
        <title>Chitinophaga K2CV101002-2 sp. nov., isolated from a monsoon evergreen broad-leaved forest soil.</title>
        <authorList>
            <person name="Lv Y."/>
        </authorList>
    </citation>
    <scope>NUCLEOTIDE SEQUENCE [LARGE SCALE GENOMIC DNA]</scope>
    <source>
        <strain evidence="5 6">GDMCC 1.1288</strain>
    </source>
</reference>
<dbReference type="OrthoDB" id="2585681at2"/>
<dbReference type="GO" id="GO:0003700">
    <property type="term" value="F:DNA-binding transcription factor activity"/>
    <property type="evidence" value="ECO:0007669"/>
    <property type="project" value="InterPro"/>
</dbReference>
<dbReference type="SUPFAM" id="SSF51215">
    <property type="entry name" value="Regulatory protein AraC"/>
    <property type="match status" value="1"/>
</dbReference>
<keyword evidence="2" id="KW-0238">DNA-binding</keyword>
<sequence length="282" mass="32694">MKTVEIPVFSLEKSNATTDACWLGEINDLLRNGPVRLECHLLVFITSGSLNVVIDGTSISLQKGELIYVRSGSIVKITISPDAAGTCVCFTEAFMFGKYDRVLTDYAVFQRSYFHVDQYKDKQYARYESLLVLMKAEFHEQQANTGSVLRSFLNILLCKLDREILDDHKIYQQRIPKEKIREFKYLLEKYFATHRSASFYASNLNITTNYLNKLCQNQEGMSCGDMIRRRIIVEAQRLLRYTALSVIEIAQQLEFESSSYFITFFKRNVGITPERFRKNNKK</sequence>
<dbReference type="Gene3D" id="2.60.120.10">
    <property type="entry name" value="Jelly Rolls"/>
    <property type="match status" value="1"/>
</dbReference>
<evidence type="ECO:0000259" key="4">
    <source>
        <dbReference type="PROSITE" id="PS01124"/>
    </source>
</evidence>
<dbReference type="InterPro" id="IPR018060">
    <property type="entry name" value="HTH_AraC"/>
</dbReference>
<protein>
    <submittedName>
        <fullName evidence="5">Helix-turn-helix domain-containing protein</fullName>
    </submittedName>
</protein>
<comment type="caution">
    <text evidence="5">The sequence shown here is derived from an EMBL/GenBank/DDBJ whole genome shotgun (WGS) entry which is preliminary data.</text>
</comment>
<dbReference type="Gene3D" id="1.10.10.60">
    <property type="entry name" value="Homeodomain-like"/>
    <property type="match status" value="1"/>
</dbReference>
<organism evidence="5 6">
    <name type="scientific">Chitinophaga silvatica</name>
    <dbReference type="NCBI Taxonomy" id="2282649"/>
    <lineage>
        <taxon>Bacteria</taxon>
        <taxon>Pseudomonadati</taxon>
        <taxon>Bacteroidota</taxon>
        <taxon>Chitinophagia</taxon>
        <taxon>Chitinophagales</taxon>
        <taxon>Chitinophagaceae</taxon>
        <taxon>Chitinophaga</taxon>
    </lineage>
</organism>
<evidence type="ECO:0000256" key="2">
    <source>
        <dbReference type="ARBA" id="ARBA00023125"/>
    </source>
</evidence>
<name>A0A3E1YH43_9BACT</name>
<dbReference type="InterPro" id="IPR020449">
    <property type="entry name" value="Tscrpt_reg_AraC-type_HTH"/>
</dbReference>
<dbReference type="PRINTS" id="PR00032">
    <property type="entry name" value="HTHARAC"/>
</dbReference>
<dbReference type="PANTHER" id="PTHR43280:SF32">
    <property type="entry name" value="TRANSCRIPTIONAL REGULATORY PROTEIN"/>
    <property type="match status" value="1"/>
</dbReference>
<keyword evidence="1" id="KW-0805">Transcription regulation</keyword>
<dbReference type="SMART" id="SM00342">
    <property type="entry name" value="HTH_ARAC"/>
    <property type="match status" value="1"/>
</dbReference>
<dbReference type="AlphaFoldDB" id="A0A3E1YH43"/>
<dbReference type="PANTHER" id="PTHR43280">
    <property type="entry name" value="ARAC-FAMILY TRANSCRIPTIONAL REGULATOR"/>
    <property type="match status" value="1"/>
</dbReference>
<evidence type="ECO:0000256" key="3">
    <source>
        <dbReference type="ARBA" id="ARBA00023163"/>
    </source>
</evidence>
<proteinExistence type="predicted"/>
<evidence type="ECO:0000313" key="6">
    <source>
        <dbReference type="Proteomes" id="UP000260644"/>
    </source>
</evidence>
<dbReference type="GO" id="GO:0043565">
    <property type="term" value="F:sequence-specific DNA binding"/>
    <property type="evidence" value="ECO:0007669"/>
    <property type="project" value="InterPro"/>
</dbReference>
<dbReference type="InterPro" id="IPR009057">
    <property type="entry name" value="Homeodomain-like_sf"/>
</dbReference>
<dbReference type="SUPFAM" id="SSF46689">
    <property type="entry name" value="Homeodomain-like"/>
    <property type="match status" value="1"/>
</dbReference>